<organism evidence="1 2">
    <name type="scientific">Sphingopyxis flava</name>
    <dbReference type="NCBI Taxonomy" id="1507287"/>
    <lineage>
        <taxon>Bacteria</taxon>
        <taxon>Pseudomonadati</taxon>
        <taxon>Pseudomonadota</taxon>
        <taxon>Alphaproteobacteria</taxon>
        <taxon>Sphingomonadales</taxon>
        <taxon>Sphingomonadaceae</taxon>
        <taxon>Sphingopyxis</taxon>
    </lineage>
</organism>
<reference evidence="2" key="1">
    <citation type="submission" date="2017-02" db="EMBL/GenBank/DDBJ databases">
        <authorList>
            <person name="Varghese N."/>
            <person name="Submissions S."/>
        </authorList>
    </citation>
    <scope>NUCLEOTIDE SEQUENCE [LARGE SCALE GENOMIC DNA]</scope>
    <source>
        <strain evidence="2">R11H</strain>
    </source>
</reference>
<dbReference type="Pfam" id="PF07166">
    <property type="entry name" value="DUF1398"/>
    <property type="match status" value="1"/>
</dbReference>
<dbReference type="Proteomes" id="UP000190044">
    <property type="component" value="Unassembled WGS sequence"/>
</dbReference>
<sequence length="146" mass="15867">MIAIHLTHGDATMNEQQKATAGTCLAAADGNTMTFPQIVGTLMEAGFESYAIDFRRATATYYLPDGESLELPAHRVDAPVAPAFDTARMQAAIREAQQQVPGYTYRGFCEKAALSGCAGYIVSFSGRRALYIGRTAEIHVERFPNQ</sequence>
<dbReference type="AlphaFoldDB" id="A0A1T5EJF3"/>
<dbReference type="SUPFAM" id="SSF160419">
    <property type="entry name" value="YdfO-like"/>
    <property type="match status" value="1"/>
</dbReference>
<proteinExistence type="predicted"/>
<dbReference type="InterPro" id="IPR009833">
    <property type="entry name" value="DUF1398"/>
</dbReference>
<evidence type="ECO:0000313" key="2">
    <source>
        <dbReference type="Proteomes" id="UP000190044"/>
    </source>
</evidence>
<dbReference type="EMBL" id="FUYP01000022">
    <property type="protein sequence ID" value="SKB83999.1"/>
    <property type="molecule type" value="Genomic_DNA"/>
</dbReference>
<name>A0A1T5EJF3_9SPHN</name>
<protein>
    <submittedName>
        <fullName evidence="1">Uncharacterized conserved protein YbcV, DUF1398 family</fullName>
    </submittedName>
</protein>
<keyword evidence="2" id="KW-1185">Reference proteome</keyword>
<accession>A0A1T5EJF3</accession>
<evidence type="ECO:0000313" key="1">
    <source>
        <dbReference type="EMBL" id="SKB83999.1"/>
    </source>
</evidence>
<gene>
    <name evidence="1" type="ORF">SAMN06295937_102237</name>
</gene>
<dbReference type="InterPro" id="IPR036696">
    <property type="entry name" value="YdfO-like_sf"/>
</dbReference>